<sequence length="153" mass="17535">METGQWVEYDPETDALRLRWRESPDLSVRLEVRGGEGTLSIAPLRKWRPLLEALGLPLEAERLPSGWIGVDSSMISAVRYHPEERILEVAFNKGVYLYYGVPPEVFAGLLRAESKGRYMRAYVIDRYPWIKKSRLLARQRTDASRRSEGSPSA</sequence>
<feature type="domain" description="KTSC" evidence="1">
    <location>
        <begin position="71"/>
        <end position="127"/>
    </location>
</feature>
<evidence type="ECO:0000259" key="1">
    <source>
        <dbReference type="Pfam" id="PF13619"/>
    </source>
</evidence>
<proteinExistence type="predicted"/>
<dbReference type="InterPro" id="IPR025309">
    <property type="entry name" value="KTSC_dom"/>
</dbReference>
<dbReference type="RefSeq" id="WP_200808062.1">
    <property type="nucleotide sequence ID" value="NZ_FYEK01000012.1"/>
</dbReference>
<dbReference type="AlphaFoldDB" id="A0A212QML5"/>
<dbReference type="Pfam" id="PF13619">
    <property type="entry name" value="KTSC"/>
    <property type="match status" value="1"/>
</dbReference>
<evidence type="ECO:0000313" key="3">
    <source>
        <dbReference type="Proteomes" id="UP000197025"/>
    </source>
</evidence>
<evidence type="ECO:0000313" key="2">
    <source>
        <dbReference type="EMBL" id="SNB60640.1"/>
    </source>
</evidence>
<dbReference type="InParanoid" id="A0A212QML5"/>
<gene>
    <name evidence="2" type="ORF">SAMN02746019_00025620</name>
</gene>
<accession>A0A212QML5</accession>
<organism evidence="2 3">
    <name type="scientific">Thermoflexus hugenholtzii JAD2</name>
    <dbReference type="NCBI Taxonomy" id="877466"/>
    <lineage>
        <taxon>Bacteria</taxon>
        <taxon>Bacillati</taxon>
        <taxon>Chloroflexota</taxon>
        <taxon>Thermoflexia</taxon>
        <taxon>Thermoflexales</taxon>
        <taxon>Thermoflexaceae</taxon>
        <taxon>Thermoflexus</taxon>
    </lineage>
</organism>
<keyword evidence="3" id="KW-1185">Reference proteome</keyword>
<protein>
    <submittedName>
        <fullName evidence="2">KTSC domain-containing protein</fullName>
    </submittedName>
</protein>
<name>A0A212QML5_9CHLR</name>
<dbReference type="Proteomes" id="UP000197025">
    <property type="component" value="Unassembled WGS sequence"/>
</dbReference>
<dbReference type="EMBL" id="FYEK01000012">
    <property type="protein sequence ID" value="SNB60640.1"/>
    <property type="molecule type" value="Genomic_DNA"/>
</dbReference>
<reference evidence="3" key="1">
    <citation type="submission" date="2017-06" db="EMBL/GenBank/DDBJ databases">
        <authorList>
            <person name="Varghese N."/>
            <person name="Submissions S."/>
        </authorList>
    </citation>
    <scope>NUCLEOTIDE SEQUENCE [LARGE SCALE GENOMIC DNA]</scope>
    <source>
        <strain evidence="3">JAD2</strain>
    </source>
</reference>